<keyword evidence="4" id="KW-1185">Reference proteome</keyword>
<evidence type="ECO:0000313" key="4">
    <source>
        <dbReference type="Proteomes" id="UP000286746"/>
    </source>
</evidence>
<feature type="compositionally biased region" description="Basic and acidic residues" evidence="1">
    <location>
        <begin position="223"/>
        <end position="239"/>
    </location>
</feature>
<feature type="region of interest" description="Disordered" evidence="1">
    <location>
        <begin position="215"/>
        <end position="239"/>
    </location>
</feature>
<organism evidence="3 4">
    <name type="scientific">Streptomyces paromomycinus</name>
    <name type="common">Streptomyces rimosus subsp. paromomycinus</name>
    <dbReference type="NCBI Taxonomy" id="92743"/>
    <lineage>
        <taxon>Bacteria</taxon>
        <taxon>Bacillati</taxon>
        <taxon>Actinomycetota</taxon>
        <taxon>Actinomycetes</taxon>
        <taxon>Kitasatosporales</taxon>
        <taxon>Streptomycetaceae</taxon>
        <taxon>Streptomyces</taxon>
    </lineage>
</organism>
<evidence type="ECO:0000313" key="3">
    <source>
        <dbReference type="EMBL" id="GCD43834.1"/>
    </source>
</evidence>
<dbReference type="AlphaFoldDB" id="A0A401W3F0"/>
<dbReference type="Pfam" id="PF18974">
    <property type="entry name" value="DUF5710"/>
    <property type="match status" value="1"/>
</dbReference>
<feature type="domain" description="DUF5710" evidence="2">
    <location>
        <begin position="5"/>
        <end position="45"/>
    </location>
</feature>
<evidence type="ECO:0000259" key="2">
    <source>
        <dbReference type="Pfam" id="PF18974"/>
    </source>
</evidence>
<dbReference type="InterPro" id="IPR043764">
    <property type="entry name" value="DUF5710"/>
</dbReference>
<reference evidence="3 4" key="1">
    <citation type="submission" date="2018-11" db="EMBL/GenBank/DDBJ databases">
        <title>Whole genome sequence of Streptomyces paromomycinus NBRC 15454(T).</title>
        <authorList>
            <person name="Komaki H."/>
            <person name="Tamura T."/>
        </authorList>
    </citation>
    <scope>NUCLEOTIDE SEQUENCE [LARGE SCALE GENOMIC DNA]</scope>
    <source>
        <strain evidence="3 4">NBRC 15454</strain>
    </source>
</reference>
<dbReference type="RefSeq" id="WP_125054862.1">
    <property type="nucleotide sequence ID" value="NZ_BHZD01000001.1"/>
</dbReference>
<gene>
    <name evidence="3" type="primary">traC</name>
    <name evidence="3" type="ORF">GKJPGBOP_03517</name>
</gene>
<dbReference type="Proteomes" id="UP000286746">
    <property type="component" value="Unassembled WGS sequence"/>
</dbReference>
<dbReference type="EMBL" id="BHZD01000001">
    <property type="protein sequence ID" value="GCD43834.1"/>
    <property type="molecule type" value="Genomic_DNA"/>
</dbReference>
<sequence>MAVERVWLDVPFAEKDEAKKGGARWDPAARRWYAPRAGMAALHRWAAAPDVPDLLPGEDRGLGSGLFVDLVPRSCWFTNVRSCVAAKDWERLRRTITRRAGRRCETCGAAEDRDAKRWLEAHERWVFDDTARVQTLKRLICLCTDCHTVTHFGYALVRGLEARAFAHLVKVTGMTGDAARQHVRDAFDVWERRSRVTWELDLGILTKAGITLAPPPGAGARARTAEETLRRERERGRGR</sequence>
<comment type="caution">
    <text evidence="3">The sequence shown here is derived from an EMBL/GenBank/DDBJ whole genome shotgun (WGS) entry which is preliminary data.</text>
</comment>
<protein>
    <submittedName>
        <fullName evidence="3">DNA primase TraC</fullName>
    </submittedName>
</protein>
<accession>A0A401W3F0</accession>
<name>A0A401W3F0_STREY</name>
<proteinExistence type="predicted"/>
<evidence type="ECO:0000256" key="1">
    <source>
        <dbReference type="SAM" id="MobiDB-lite"/>
    </source>
</evidence>